<dbReference type="EMBL" id="PFQK01000101">
    <property type="protein sequence ID" value="PJC81221.1"/>
    <property type="molecule type" value="Genomic_DNA"/>
</dbReference>
<sequence>MKIVVTHLSIDFDAITSIWLIKKYLPGWLKAEIKFVEAGKLYKNQPADSHSDIIYVDTGLGKFDHHQSAQYLSASKLVFDFLKEKKHLNKKDIDALERLINLVTFIDNFLECNLPNPSDDFYDLALPQIINGLKNRIGDDLKTINLSFELLDAVFYTFKKKIMAEKEIKRGFIFTSCWGKSLALESKNEEAVRLAQKLGYSLVVRKDLEKGWVRIKLRPDCRKGLDKIYNKVSLIDPKADWFFHASKMMLLNGSSHNPKAVPSKLSLKKIIEIIKSV</sequence>
<reference evidence="3" key="1">
    <citation type="submission" date="2017-09" db="EMBL/GenBank/DDBJ databases">
        <title>Depth-based differentiation of microbial function through sediment-hosted aquifers and enrichment of novel symbionts in the deep terrestrial subsurface.</title>
        <authorList>
            <person name="Probst A.J."/>
            <person name="Ladd B."/>
            <person name="Jarett J.K."/>
            <person name="Geller-Mcgrath D.E."/>
            <person name="Sieber C.M.K."/>
            <person name="Emerson J.B."/>
            <person name="Anantharaman K."/>
            <person name="Thomas B.C."/>
            <person name="Malmstrom R."/>
            <person name="Stieglmeier M."/>
            <person name="Klingl A."/>
            <person name="Woyke T."/>
            <person name="Ryan C.M."/>
            <person name="Banfield J.F."/>
        </authorList>
    </citation>
    <scope>NUCLEOTIDE SEQUENCE [LARGE SCALE GENOMIC DNA]</scope>
</reference>
<dbReference type="AlphaFoldDB" id="A0A2M8GKY3"/>
<evidence type="ECO:0000259" key="1">
    <source>
        <dbReference type="Pfam" id="PF09828"/>
    </source>
</evidence>
<comment type="caution">
    <text evidence="2">The sequence shown here is derived from an EMBL/GenBank/DDBJ whole genome shotgun (WGS) entry which is preliminary data.</text>
</comment>
<dbReference type="Proteomes" id="UP000229370">
    <property type="component" value="Unassembled WGS sequence"/>
</dbReference>
<dbReference type="SUPFAM" id="SSF64182">
    <property type="entry name" value="DHH phosphoesterases"/>
    <property type="match status" value="1"/>
</dbReference>
<dbReference type="InterPro" id="IPR018634">
    <property type="entry name" value="ChrB_C"/>
</dbReference>
<name>A0A2M8GKY3_9BACT</name>
<evidence type="ECO:0000313" key="3">
    <source>
        <dbReference type="Proteomes" id="UP000229370"/>
    </source>
</evidence>
<dbReference type="Pfam" id="PF09828">
    <property type="entry name" value="ChrB_C"/>
    <property type="match status" value="1"/>
</dbReference>
<accession>A0A2M8GKY3</accession>
<dbReference type="InterPro" id="IPR038763">
    <property type="entry name" value="DHH_sf"/>
</dbReference>
<organism evidence="2 3">
    <name type="scientific">Candidatus Roizmanbacteria bacterium CG_4_8_14_3_um_filter_36_10</name>
    <dbReference type="NCBI Taxonomy" id="1974834"/>
    <lineage>
        <taxon>Bacteria</taxon>
        <taxon>Candidatus Roizmaniibacteriota</taxon>
    </lineage>
</organism>
<evidence type="ECO:0000313" key="2">
    <source>
        <dbReference type="EMBL" id="PJC81221.1"/>
    </source>
</evidence>
<protein>
    <recommendedName>
        <fullName evidence="1">ChrB C-terminal domain-containing protein</fullName>
    </recommendedName>
</protein>
<gene>
    <name evidence="2" type="ORF">CO007_05880</name>
</gene>
<proteinExistence type="predicted"/>
<feature type="domain" description="ChrB C-terminal" evidence="1">
    <location>
        <begin position="5"/>
        <end position="156"/>
    </location>
</feature>